<sequence>LFGIQIANAENDRMFTENDKEQLDSLIKKQMQEAKIPGMSVIVVKGDQAVYKKSFGYSNLETKQRVTEKTLFEIGSNSKAFTALAIYQLVQKGLIDLKDPV</sequence>
<dbReference type="InterPro" id="IPR050491">
    <property type="entry name" value="AmpC-like"/>
</dbReference>
<proteinExistence type="predicted"/>
<dbReference type="PANTHER" id="PTHR46825:SF9">
    <property type="entry name" value="BETA-LACTAMASE-RELATED DOMAIN-CONTAINING PROTEIN"/>
    <property type="match status" value="1"/>
</dbReference>
<dbReference type="Gene3D" id="3.40.710.10">
    <property type="entry name" value="DD-peptidase/beta-lactamase superfamily"/>
    <property type="match status" value="1"/>
</dbReference>
<organism evidence="2 3">
    <name type="scientific">Bacillus wiedmannii</name>
    <dbReference type="NCBI Taxonomy" id="1890302"/>
    <lineage>
        <taxon>Bacteria</taxon>
        <taxon>Bacillati</taxon>
        <taxon>Bacillota</taxon>
        <taxon>Bacilli</taxon>
        <taxon>Bacillales</taxon>
        <taxon>Bacillaceae</taxon>
        <taxon>Bacillus</taxon>
        <taxon>Bacillus cereus group</taxon>
    </lineage>
</organism>
<dbReference type="SUPFAM" id="SSF56601">
    <property type="entry name" value="beta-lactamase/transpeptidase-like"/>
    <property type="match status" value="1"/>
</dbReference>
<feature type="non-terminal residue" evidence="2">
    <location>
        <position position="1"/>
    </location>
</feature>
<dbReference type="PANTHER" id="PTHR46825">
    <property type="entry name" value="D-ALANYL-D-ALANINE-CARBOXYPEPTIDASE/ENDOPEPTIDASE AMPH"/>
    <property type="match status" value="1"/>
</dbReference>
<name>A0A4V5TT23_9BACI</name>
<dbReference type="AlphaFoldDB" id="A0A4V5TT23"/>
<dbReference type="InterPro" id="IPR001466">
    <property type="entry name" value="Beta-lactam-related"/>
</dbReference>
<reference evidence="2 3" key="1">
    <citation type="journal article" date="2019" name="Environ. Microbiol.">
        <title>An active ?-lactamase is a part of an orchestrated cell wall stress resistance network of Bacillus subtilis and related rhizosphere species.</title>
        <authorList>
            <person name="Bucher T."/>
            <person name="Keren-Paz A."/>
            <person name="Hausser J."/>
            <person name="Olender T."/>
            <person name="Cytryn E."/>
            <person name="Kolodkin-Gal I."/>
        </authorList>
    </citation>
    <scope>NUCLEOTIDE SEQUENCE [LARGE SCALE GENOMIC DNA]</scope>
    <source>
        <strain evidence="2 3">I5</strain>
    </source>
</reference>
<feature type="domain" description="Beta-lactamase-related" evidence="1">
    <location>
        <begin position="23"/>
        <end position="101"/>
    </location>
</feature>
<comment type="caution">
    <text evidence="2">The sequence shown here is derived from an EMBL/GenBank/DDBJ whole genome shotgun (WGS) entry which is preliminary data.</text>
</comment>
<gene>
    <name evidence="2" type="ORF">FC699_28175</name>
</gene>
<evidence type="ECO:0000259" key="1">
    <source>
        <dbReference type="Pfam" id="PF00144"/>
    </source>
</evidence>
<dbReference type="EMBL" id="SZON01002202">
    <property type="protein sequence ID" value="TKI88343.1"/>
    <property type="molecule type" value="Genomic_DNA"/>
</dbReference>
<protein>
    <submittedName>
        <fullName evidence="2">Beta-lactamase family protein</fullName>
    </submittedName>
</protein>
<dbReference type="Proteomes" id="UP000305222">
    <property type="component" value="Unassembled WGS sequence"/>
</dbReference>
<feature type="non-terminal residue" evidence="2">
    <location>
        <position position="101"/>
    </location>
</feature>
<evidence type="ECO:0000313" key="3">
    <source>
        <dbReference type="Proteomes" id="UP000305222"/>
    </source>
</evidence>
<accession>A0A4V5TT23</accession>
<evidence type="ECO:0000313" key="2">
    <source>
        <dbReference type="EMBL" id="TKI88343.1"/>
    </source>
</evidence>
<dbReference type="InterPro" id="IPR012338">
    <property type="entry name" value="Beta-lactam/transpept-like"/>
</dbReference>
<dbReference type="Pfam" id="PF00144">
    <property type="entry name" value="Beta-lactamase"/>
    <property type="match status" value="1"/>
</dbReference>